<feature type="transmembrane region" description="Helical" evidence="1">
    <location>
        <begin position="30"/>
        <end position="49"/>
    </location>
</feature>
<feature type="transmembrane region" description="Helical" evidence="1">
    <location>
        <begin position="232"/>
        <end position="253"/>
    </location>
</feature>
<accession>A0A117LBR0</accession>
<organism evidence="2 3">
    <name type="scientific">Thermacetogenium phaeum</name>
    <dbReference type="NCBI Taxonomy" id="85874"/>
    <lineage>
        <taxon>Bacteria</taxon>
        <taxon>Bacillati</taxon>
        <taxon>Bacillota</taxon>
        <taxon>Clostridia</taxon>
        <taxon>Thermoanaerobacterales</taxon>
        <taxon>Thermoanaerobacteraceae</taxon>
        <taxon>Thermacetogenium</taxon>
    </lineage>
</organism>
<keyword evidence="1" id="KW-0812">Transmembrane</keyword>
<evidence type="ECO:0000313" key="2">
    <source>
        <dbReference type="EMBL" id="KUK37193.1"/>
    </source>
</evidence>
<proteinExistence type="predicted"/>
<dbReference type="PANTHER" id="PTHR35804:SF1">
    <property type="entry name" value="LYSINE EXPORTER LYSO"/>
    <property type="match status" value="1"/>
</dbReference>
<reference evidence="3" key="1">
    <citation type="journal article" date="2015" name="MBio">
        <title>Genome-Resolved Metagenomic Analysis Reveals Roles for Candidate Phyla and Other Microbial Community Members in Biogeochemical Transformations in Oil Reservoirs.</title>
        <authorList>
            <person name="Hu P."/>
            <person name="Tom L."/>
            <person name="Singh A."/>
            <person name="Thomas B.C."/>
            <person name="Baker B.J."/>
            <person name="Piceno Y.M."/>
            <person name="Andersen G.L."/>
            <person name="Banfield J.F."/>
        </authorList>
    </citation>
    <scope>NUCLEOTIDE SEQUENCE [LARGE SCALE GENOMIC DNA]</scope>
</reference>
<gene>
    <name evidence="2" type="ORF">XD66_0090</name>
</gene>
<feature type="transmembrane region" description="Helical" evidence="1">
    <location>
        <begin position="274"/>
        <end position="295"/>
    </location>
</feature>
<feature type="transmembrane region" description="Helical" evidence="1">
    <location>
        <begin position="130"/>
        <end position="149"/>
    </location>
</feature>
<dbReference type="GO" id="GO:0005886">
    <property type="term" value="C:plasma membrane"/>
    <property type="evidence" value="ECO:0007669"/>
    <property type="project" value="TreeGrafter"/>
</dbReference>
<name>A0A117LBR0_9THEO</name>
<feature type="transmembrane region" description="Helical" evidence="1">
    <location>
        <begin position="193"/>
        <end position="212"/>
    </location>
</feature>
<keyword evidence="1" id="KW-0472">Membrane</keyword>
<dbReference type="EMBL" id="LGFO01000005">
    <property type="protein sequence ID" value="KUK37193.1"/>
    <property type="molecule type" value="Genomic_DNA"/>
</dbReference>
<protein>
    <recommendedName>
        <fullName evidence="4">Lysine exporter LysO family protein</fullName>
    </recommendedName>
</protein>
<dbReference type="PANTHER" id="PTHR35804">
    <property type="entry name" value="LYSINE EXPORTER LYSO"/>
    <property type="match status" value="1"/>
</dbReference>
<dbReference type="GO" id="GO:0015661">
    <property type="term" value="F:L-lysine efflux transmembrane transporter activity"/>
    <property type="evidence" value="ECO:0007669"/>
    <property type="project" value="InterPro"/>
</dbReference>
<evidence type="ECO:0008006" key="4">
    <source>
        <dbReference type="Google" id="ProtNLM"/>
    </source>
</evidence>
<evidence type="ECO:0000256" key="1">
    <source>
        <dbReference type="SAM" id="Phobius"/>
    </source>
</evidence>
<sequence length="296" mass="31166">MWMPFICLAAGALIAPHIKGWSERLLNYSLFLLLFGLGTRIGLNQELLASIPRLGLTSLVICLFSSAASIGLVVLWGSLFSDADRGSRAGGRSSQGEDLRRELLSILAVVAFLGTGMATGCLLRPPEQLVLPLINLSLIAIYVSVGVGLKDGITGLKNIPGKSLYIFLPLVITAGSIIGGVLAGFLTHSNLRLSGAIGGGMGYYSLTMALVSQNSGVEMGFIAFLANFIREVLTFLLSPLLARISSLAPIALGGATTMDTTLAMMKRCLNEEHAVLAFCSGAALTLITPFLLILLL</sequence>
<comment type="caution">
    <text evidence="2">The sequence shown here is derived from an EMBL/GenBank/DDBJ whole genome shotgun (WGS) entry which is preliminary data.</text>
</comment>
<dbReference type="InterPro" id="IPR005642">
    <property type="entry name" value="LysO"/>
</dbReference>
<dbReference type="Proteomes" id="UP000053326">
    <property type="component" value="Unassembled WGS sequence"/>
</dbReference>
<keyword evidence="1" id="KW-1133">Transmembrane helix</keyword>
<feature type="transmembrane region" description="Helical" evidence="1">
    <location>
        <begin position="103"/>
        <end position="123"/>
    </location>
</feature>
<feature type="transmembrane region" description="Helical" evidence="1">
    <location>
        <begin position="164"/>
        <end position="186"/>
    </location>
</feature>
<dbReference type="Pfam" id="PF03956">
    <property type="entry name" value="Lys_export"/>
    <property type="match status" value="1"/>
</dbReference>
<dbReference type="AlphaFoldDB" id="A0A117LBR0"/>
<feature type="transmembrane region" description="Helical" evidence="1">
    <location>
        <begin position="56"/>
        <end position="79"/>
    </location>
</feature>
<evidence type="ECO:0000313" key="3">
    <source>
        <dbReference type="Proteomes" id="UP000053326"/>
    </source>
</evidence>